<dbReference type="EMBL" id="JTDL01000013">
    <property type="protein sequence ID" value="KHL05493.1"/>
    <property type="molecule type" value="Genomic_DNA"/>
</dbReference>
<evidence type="ECO:0000256" key="1">
    <source>
        <dbReference type="SAM" id="MobiDB-lite"/>
    </source>
</evidence>
<comment type="caution">
    <text evidence="3">The sequence shown here is derived from an EMBL/GenBank/DDBJ whole genome shotgun (WGS) entry which is preliminary data.</text>
</comment>
<keyword evidence="2" id="KW-0812">Transmembrane</keyword>
<keyword evidence="2" id="KW-1133">Transmembrane helix</keyword>
<accession>A0A0B2APZ7</accession>
<dbReference type="OrthoDB" id="9931403at2"/>
<feature type="transmembrane region" description="Helical" evidence="2">
    <location>
        <begin position="20"/>
        <end position="39"/>
    </location>
</feature>
<reference evidence="3 4" key="1">
    <citation type="submission" date="2014-09" db="EMBL/GenBank/DDBJ databases">
        <title>Genome sequence of Sinomonas sp. MUSC 117.</title>
        <authorList>
            <person name="Lee L.-H."/>
        </authorList>
    </citation>
    <scope>NUCLEOTIDE SEQUENCE [LARGE SCALE GENOMIC DNA]</scope>
    <source>
        <strain evidence="3 4">MUSC 117</strain>
    </source>
</reference>
<sequence length="121" mass="12622">MSTNVEQQGNKQGPRVGTIVWGAVVVAIAGLLVASRLGWFTVDPALAAVALLILAGLGLVIGGGLAAARSRRAVEGGESSTPEAEDPRPSPYETRPYEAPYETARPYRTSGSYKSDPPAQD</sequence>
<organism evidence="3 4">
    <name type="scientific">Sinomonas humi</name>
    <dbReference type="NCBI Taxonomy" id="1338436"/>
    <lineage>
        <taxon>Bacteria</taxon>
        <taxon>Bacillati</taxon>
        <taxon>Actinomycetota</taxon>
        <taxon>Actinomycetes</taxon>
        <taxon>Micrococcales</taxon>
        <taxon>Micrococcaceae</taxon>
        <taxon>Sinomonas</taxon>
    </lineage>
</organism>
<evidence type="ECO:0000256" key="2">
    <source>
        <dbReference type="SAM" id="Phobius"/>
    </source>
</evidence>
<gene>
    <name evidence="3" type="ORF">LK10_01060</name>
</gene>
<dbReference type="Proteomes" id="UP000030982">
    <property type="component" value="Unassembled WGS sequence"/>
</dbReference>
<name>A0A0B2APZ7_9MICC</name>
<dbReference type="RefSeq" id="WP_043119430.1">
    <property type="nucleotide sequence ID" value="NZ_JTDL01000013.1"/>
</dbReference>
<keyword evidence="4" id="KW-1185">Reference proteome</keyword>
<proteinExistence type="predicted"/>
<feature type="transmembrane region" description="Helical" evidence="2">
    <location>
        <begin position="45"/>
        <end position="68"/>
    </location>
</feature>
<feature type="region of interest" description="Disordered" evidence="1">
    <location>
        <begin position="71"/>
        <end position="121"/>
    </location>
</feature>
<evidence type="ECO:0000313" key="3">
    <source>
        <dbReference type="EMBL" id="KHL05493.1"/>
    </source>
</evidence>
<dbReference type="AlphaFoldDB" id="A0A0B2APZ7"/>
<keyword evidence="2" id="KW-0472">Membrane</keyword>
<protein>
    <submittedName>
        <fullName evidence="3">Uncharacterized protein</fullName>
    </submittedName>
</protein>
<evidence type="ECO:0000313" key="4">
    <source>
        <dbReference type="Proteomes" id="UP000030982"/>
    </source>
</evidence>